<dbReference type="Gene3D" id="1.20.120.450">
    <property type="entry name" value="dinb family like domain"/>
    <property type="match status" value="1"/>
</dbReference>
<evidence type="ECO:0000313" key="2">
    <source>
        <dbReference type="EMBL" id="GAA4723718.1"/>
    </source>
</evidence>
<organism evidence="2 3">
    <name type="scientific">Isoptericola chiayiensis</name>
    <dbReference type="NCBI Taxonomy" id="579446"/>
    <lineage>
        <taxon>Bacteria</taxon>
        <taxon>Bacillati</taxon>
        <taxon>Actinomycetota</taxon>
        <taxon>Actinomycetes</taxon>
        <taxon>Micrococcales</taxon>
        <taxon>Promicromonosporaceae</taxon>
        <taxon>Isoptericola</taxon>
    </lineage>
</organism>
<protein>
    <submittedName>
        <fullName evidence="2">DinB family protein</fullName>
    </submittedName>
</protein>
<name>A0ABP8Y7S4_9MICO</name>
<comment type="caution">
    <text evidence="2">The sequence shown here is derived from an EMBL/GenBank/DDBJ whole genome shotgun (WGS) entry which is preliminary data.</text>
</comment>
<keyword evidence="3" id="KW-1185">Reference proteome</keyword>
<proteinExistence type="predicted"/>
<evidence type="ECO:0000259" key="1">
    <source>
        <dbReference type="Pfam" id="PF12867"/>
    </source>
</evidence>
<dbReference type="InterPro" id="IPR034660">
    <property type="entry name" value="DinB/YfiT-like"/>
</dbReference>
<reference evidence="3" key="1">
    <citation type="journal article" date="2019" name="Int. J. Syst. Evol. Microbiol.">
        <title>The Global Catalogue of Microorganisms (GCM) 10K type strain sequencing project: providing services to taxonomists for standard genome sequencing and annotation.</title>
        <authorList>
            <consortium name="The Broad Institute Genomics Platform"/>
            <consortium name="The Broad Institute Genome Sequencing Center for Infectious Disease"/>
            <person name="Wu L."/>
            <person name="Ma J."/>
        </authorList>
    </citation>
    <scope>NUCLEOTIDE SEQUENCE [LARGE SCALE GENOMIC DNA]</scope>
    <source>
        <strain evidence="3">JCM 18063</strain>
    </source>
</reference>
<accession>A0ABP8Y7S4</accession>
<dbReference type="Pfam" id="PF12867">
    <property type="entry name" value="DinB_2"/>
    <property type="match status" value="1"/>
</dbReference>
<feature type="domain" description="DinB-like" evidence="1">
    <location>
        <begin position="45"/>
        <end position="176"/>
    </location>
</feature>
<sequence length="180" mass="19979">MTDATDPYADVVPDTKDWTWAASEPCPDCGFVPADLDPLRVGDAVRATLPRWRAVLSRPDVRRRPAPSVWSPLEYGAHVRDVFGVFDQRLALMLAVDGAQFANWDQDDAALSGRYDRLDPDRVAVELVDEGLTVAGRFDTVKTAHLDRVGLRSNGSQFTVRSIGRYFVHDVVHHLHDVGA</sequence>
<dbReference type="SUPFAM" id="SSF109854">
    <property type="entry name" value="DinB/YfiT-like putative metalloenzymes"/>
    <property type="match status" value="1"/>
</dbReference>
<gene>
    <name evidence="2" type="ORF">GCM10023216_11740</name>
</gene>
<dbReference type="EMBL" id="BAABID010000006">
    <property type="protein sequence ID" value="GAA4723718.1"/>
    <property type="molecule type" value="Genomic_DNA"/>
</dbReference>
<dbReference type="Proteomes" id="UP001500956">
    <property type="component" value="Unassembled WGS sequence"/>
</dbReference>
<dbReference type="InterPro" id="IPR024775">
    <property type="entry name" value="DinB-like"/>
</dbReference>
<dbReference type="RefSeq" id="WP_172151065.1">
    <property type="nucleotide sequence ID" value="NZ_BAABID010000006.1"/>
</dbReference>
<evidence type="ECO:0000313" key="3">
    <source>
        <dbReference type="Proteomes" id="UP001500956"/>
    </source>
</evidence>